<dbReference type="GO" id="GO:0016763">
    <property type="term" value="F:pentosyltransferase activity"/>
    <property type="evidence" value="ECO:0007669"/>
    <property type="project" value="TreeGrafter"/>
</dbReference>
<feature type="transmembrane region" description="Helical" evidence="8">
    <location>
        <begin position="134"/>
        <end position="152"/>
    </location>
</feature>
<dbReference type="GO" id="GO:0009103">
    <property type="term" value="P:lipopolysaccharide biosynthetic process"/>
    <property type="evidence" value="ECO:0007669"/>
    <property type="project" value="UniProtKB-ARBA"/>
</dbReference>
<feature type="transmembrane region" description="Helical" evidence="8">
    <location>
        <begin position="97"/>
        <end position="122"/>
    </location>
</feature>
<evidence type="ECO:0000256" key="8">
    <source>
        <dbReference type="SAM" id="Phobius"/>
    </source>
</evidence>
<evidence type="ECO:0000256" key="4">
    <source>
        <dbReference type="ARBA" id="ARBA00022679"/>
    </source>
</evidence>
<dbReference type="PANTHER" id="PTHR33908:SF11">
    <property type="entry name" value="MEMBRANE PROTEIN"/>
    <property type="match status" value="1"/>
</dbReference>
<accession>A0A6N2UC00</accession>
<reference evidence="9" key="1">
    <citation type="submission" date="2019-11" db="EMBL/GenBank/DDBJ databases">
        <authorList>
            <person name="Feng L."/>
        </authorList>
    </citation>
    <scope>NUCLEOTIDE SEQUENCE</scope>
    <source>
        <strain evidence="9">BgluceraseaLFYP119</strain>
    </source>
</reference>
<feature type="transmembrane region" description="Helical" evidence="8">
    <location>
        <begin position="367"/>
        <end position="386"/>
    </location>
</feature>
<sequence length="469" mass="53153">MMKKGKKLTWETKVEILFFAFLFIFYLMWARVQPMGAAPDEQMRYQIADYIYQHGSLPVGDDPAVRNPVWGISYAFYPILNYMVAAVFMKAVSLVSAAPFALLMAARLVSVLLGLGTAYLALSMGKKLFSRRKAWIFTAFISLMPGSLFVFTYVNCDALAVFSTAVMAYAWVCYLKEGWTYRNCVILGLGVAACTLSYYNAYGFILASIVFFGATLLLEVKKEKNWAGFVKKGGLVCGIVLILAGWWFVRNAVLYNGDFLGMNASTICANKYAKDGFKPSNRVTPQMEGLSLMDMLTKGYPEKDGFSWVELVCDSFVGRFGMMDIFMPKWLVNNYLDFIKMGCLLVFLHPVKTFALRLKKQWNIMGIFNWCMVIAMVIPNILNVYYSYCNDYQPQGRYSLPMIVPMVYFMSLGYGNLFDVQIKDLKIRNSIYGAVCVILIVLALFVFFGIIWPEYRDVPFSIGAFLRGS</sequence>
<evidence type="ECO:0000256" key="2">
    <source>
        <dbReference type="ARBA" id="ARBA00022475"/>
    </source>
</evidence>
<keyword evidence="3" id="KW-0328">Glycosyltransferase</keyword>
<keyword evidence="7 8" id="KW-0472">Membrane</keyword>
<feature type="transmembrane region" description="Helical" evidence="8">
    <location>
        <begin position="430"/>
        <end position="452"/>
    </location>
</feature>
<feature type="transmembrane region" description="Helical" evidence="8">
    <location>
        <begin position="232"/>
        <end position="249"/>
    </location>
</feature>
<dbReference type="AlphaFoldDB" id="A0A6N2UC00"/>
<dbReference type="PANTHER" id="PTHR33908">
    <property type="entry name" value="MANNOSYLTRANSFERASE YKCB-RELATED"/>
    <property type="match status" value="1"/>
</dbReference>
<evidence type="ECO:0000256" key="3">
    <source>
        <dbReference type="ARBA" id="ARBA00022676"/>
    </source>
</evidence>
<feature type="transmembrane region" description="Helical" evidence="8">
    <location>
        <begin position="12"/>
        <end position="29"/>
    </location>
</feature>
<evidence type="ECO:0000256" key="6">
    <source>
        <dbReference type="ARBA" id="ARBA00022989"/>
    </source>
</evidence>
<feature type="transmembrane region" description="Helical" evidence="8">
    <location>
        <begin position="204"/>
        <end position="220"/>
    </location>
</feature>
<keyword evidence="6 8" id="KW-1133">Transmembrane helix</keyword>
<evidence type="ECO:0000256" key="7">
    <source>
        <dbReference type="ARBA" id="ARBA00023136"/>
    </source>
</evidence>
<dbReference type="RefSeq" id="WP_156354484.1">
    <property type="nucleotide sequence ID" value="NZ_CACRST010000018.1"/>
</dbReference>
<keyword evidence="5 8" id="KW-0812">Transmembrane</keyword>
<feature type="transmembrane region" description="Helical" evidence="8">
    <location>
        <begin position="158"/>
        <end position="174"/>
    </location>
</feature>
<keyword evidence="4" id="KW-0808">Transferase</keyword>
<evidence type="ECO:0000313" key="9">
    <source>
        <dbReference type="EMBL" id="VYT15350.1"/>
    </source>
</evidence>
<evidence type="ECO:0000256" key="1">
    <source>
        <dbReference type="ARBA" id="ARBA00004651"/>
    </source>
</evidence>
<dbReference type="EMBL" id="CACRST010000018">
    <property type="protein sequence ID" value="VYT15350.1"/>
    <property type="molecule type" value="Genomic_DNA"/>
</dbReference>
<feature type="transmembrane region" description="Helical" evidence="8">
    <location>
        <begin position="398"/>
        <end position="418"/>
    </location>
</feature>
<gene>
    <name evidence="9" type="ORF">BGLFYP119_02022</name>
</gene>
<protein>
    <submittedName>
        <fullName evidence="9">Uncharacterized protein</fullName>
    </submittedName>
</protein>
<dbReference type="InterPro" id="IPR050297">
    <property type="entry name" value="LipidA_mod_glycosyltrf_83"/>
</dbReference>
<evidence type="ECO:0000256" key="5">
    <source>
        <dbReference type="ARBA" id="ARBA00022692"/>
    </source>
</evidence>
<keyword evidence="2" id="KW-1003">Cell membrane</keyword>
<dbReference type="GO" id="GO:0005886">
    <property type="term" value="C:plasma membrane"/>
    <property type="evidence" value="ECO:0007669"/>
    <property type="project" value="UniProtKB-SubCell"/>
</dbReference>
<organism evidence="9">
    <name type="scientific">Blautia glucerasea</name>
    <dbReference type="NCBI Taxonomy" id="536633"/>
    <lineage>
        <taxon>Bacteria</taxon>
        <taxon>Bacillati</taxon>
        <taxon>Bacillota</taxon>
        <taxon>Clostridia</taxon>
        <taxon>Lachnospirales</taxon>
        <taxon>Lachnospiraceae</taxon>
        <taxon>Blautia</taxon>
    </lineage>
</organism>
<name>A0A6N2UC00_9FIRM</name>
<comment type="subcellular location">
    <subcellularLocation>
        <location evidence="1">Cell membrane</location>
        <topology evidence="1">Multi-pass membrane protein</topology>
    </subcellularLocation>
</comment>
<proteinExistence type="predicted"/>